<dbReference type="InterPro" id="IPR009741">
    <property type="entry name" value="EARLY_FLOWERING_4_dom"/>
</dbReference>
<gene>
    <name evidence="2" type="ORF">HKI87_05g39420</name>
</gene>
<protein>
    <submittedName>
        <fullName evidence="2">Elf4 domain-containing protein</fullName>
    </submittedName>
</protein>
<feature type="domain" description="Protein EARLY FLOWERING 4" evidence="1">
    <location>
        <begin position="37"/>
        <end position="105"/>
    </location>
</feature>
<evidence type="ECO:0000313" key="2">
    <source>
        <dbReference type="EMBL" id="WZN62405.1"/>
    </source>
</evidence>
<evidence type="ECO:0000313" key="3">
    <source>
        <dbReference type="Proteomes" id="UP001472866"/>
    </source>
</evidence>
<proteinExistence type="predicted"/>
<sequence>MNVNAVLQPAVQFQHLSQEVRTQNLLQSIKTKEMREPLLAVQNILAQNRTLAYDIVLNQHMPTVERLTHSNLLIQRFDGNLKQVVEIYKKMGEDVQAMVDELRQQEQQEG</sequence>
<reference evidence="2 3" key="1">
    <citation type="submission" date="2024-03" db="EMBL/GenBank/DDBJ databases">
        <title>Complete genome sequence of the green alga Chloropicon roscoffensis RCC1871.</title>
        <authorList>
            <person name="Lemieux C."/>
            <person name="Pombert J.-F."/>
            <person name="Otis C."/>
            <person name="Turmel M."/>
        </authorList>
    </citation>
    <scope>NUCLEOTIDE SEQUENCE [LARGE SCALE GENOMIC DNA]</scope>
    <source>
        <strain evidence="2 3">RCC1871</strain>
    </source>
</reference>
<accession>A0AAX4PA32</accession>
<evidence type="ECO:0000259" key="1">
    <source>
        <dbReference type="Pfam" id="PF07011"/>
    </source>
</evidence>
<dbReference type="EMBL" id="CP151505">
    <property type="protein sequence ID" value="WZN62405.1"/>
    <property type="molecule type" value="Genomic_DNA"/>
</dbReference>
<dbReference type="Proteomes" id="UP001472866">
    <property type="component" value="Chromosome 05"/>
</dbReference>
<organism evidence="2 3">
    <name type="scientific">Chloropicon roscoffensis</name>
    <dbReference type="NCBI Taxonomy" id="1461544"/>
    <lineage>
        <taxon>Eukaryota</taxon>
        <taxon>Viridiplantae</taxon>
        <taxon>Chlorophyta</taxon>
        <taxon>Chloropicophyceae</taxon>
        <taxon>Chloropicales</taxon>
        <taxon>Chloropicaceae</taxon>
        <taxon>Chloropicon</taxon>
    </lineage>
</organism>
<keyword evidence="3" id="KW-1185">Reference proteome</keyword>
<name>A0AAX4PA32_9CHLO</name>
<dbReference type="AlphaFoldDB" id="A0AAX4PA32"/>
<dbReference type="Pfam" id="PF07011">
    <property type="entry name" value="Elf4"/>
    <property type="match status" value="1"/>
</dbReference>